<dbReference type="InParanoid" id="A0A165EK03"/>
<dbReference type="Proteomes" id="UP000076842">
    <property type="component" value="Unassembled WGS sequence"/>
</dbReference>
<name>A0A165EK03_9BASI</name>
<dbReference type="AlphaFoldDB" id="A0A165EK03"/>
<evidence type="ECO:0000313" key="1">
    <source>
        <dbReference type="EMBL" id="KZT55024.1"/>
    </source>
</evidence>
<dbReference type="InterPro" id="IPR041078">
    <property type="entry name" value="Plavaka"/>
</dbReference>
<dbReference type="EMBL" id="KV424002">
    <property type="protein sequence ID" value="KZT55024.1"/>
    <property type="molecule type" value="Genomic_DNA"/>
</dbReference>
<gene>
    <name evidence="1" type="ORF">CALCODRAFT_437726</name>
</gene>
<dbReference type="OrthoDB" id="2418900at2759"/>
<sequence>FGDPRFSKVLVFGPEKHYVDMDKEYRLLSEMWTGNWWWRLQTQLPVGATIIPLILGSDKTLLTQHSGDRYGYPIYLSIGNLPKAVRKTPSQRGTLLLGYLPTNKFESIGLSEESAKLARHRLFHHCISYILKDTIPAAKDGVLWAAGDGLVRRCFPILGAWMADYPEQCLVTCTRYLRCPIGSISYRNMGMELTGTEALLDEEQYAHPCIVRDQGATIAILSSLLSHNHPTNSELGQHPPDPSPPLFAKLPHAQIHSCLYPDLLHQLLQGMLKTQLSWLIDIVGKKELDHGFQVLPPTDGARLFEKGITTLTQMSGEEHKDMARVILGVICSSAALQALGEDGRRVMRATAALLNFFYTASLETHSEKTVVLLRQALLQFHANKESFSLPGENPFRIPKLHSLVHYPRAILEGGTLDNWDTQTTEGLHRPFAKLPFRESSGRENTSMQEMTAWVLRHEKIAAFDALLRWKHGMRTLSCI</sequence>
<organism evidence="1 2">
    <name type="scientific">Calocera cornea HHB12733</name>
    <dbReference type="NCBI Taxonomy" id="1353952"/>
    <lineage>
        <taxon>Eukaryota</taxon>
        <taxon>Fungi</taxon>
        <taxon>Dikarya</taxon>
        <taxon>Basidiomycota</taxon>
        <taxon>Agaricomycotina</taxon>
        <taxon>Dacrymycetes</taxon>
        <taxon>Dacrymycetales</taxon>
        <taxon>Dacrymycetaceae</taxon>
        <taxon>Calocera</taxon>
    </lineage>
</organism>
<dbReference type="STRING" id="1353952.A0A165EK03"/>
<reference evidence="1 2" key="1">
    <citation type="journal article" date="2016" name="Mol. Biol. Evol.">
        <title>Comparative Genomics of Early-Diverging Mushroom-Forming Fungi Provides Insights into the Origins of Lignocellulose Decay Capabilities.</title>
        <authorList>
            <person name="Nagy L.G."/>
            <person name="Riley R."/>
            <person name="Tritt A."/>
            <person name="Adam C."/>
            <person name="Daum C."/>
            <person name="Floudas D."/>
            <person name="Sun H."/>
            <person name="Yadav J.S."/>
            <person name="Pangilinan J."/>
            <person name="Larsson K.H."/>
            <person name="Matsuura K."/>
            <person name="Barry K."/>
            <person name="Labutti K."/>
            <person name="Kuo R."/>
            <person name="Ohm R.A."/>
            <person name="Bhattacharya S.S."/>
            <person name="Shirouzu T."/>
            <person name="Yoshinaga Y."/>
            <person name="Martin F.M."/>
            <person name="Grigoriev I.V."/>
            <person name="Hibbett D.S."/>
        </authorList>
    </citation>
    <scope>NUCLEOTIDE SEQUENCE [LARGE SCALE GENOMIC DNA]</scope>
    <source>
        <strain evidence="1 2">HHB12733</strain>
    </source>
</reference>
<protein>
    <submittedName>
        <fullName evidence="1">Uncharacterized protein</fullName>
    </submittedName>
</protein>
<feature type="non-terminal residue" evidence="1">
    <location>
        <position position="1"/>
    </location>
</feature>
<proteinExistence type="predicted"/>
<dbReference type="Pfam" id="PF18759">
    <property type="entry name" value="Plavaka"/>
    <property type="match status" value="1"/>
</dbReference>
<evidence type="ECO:0000313" key="2">
    <source>
        <dbReference type="Proteomes" id="UP000076842"/>
    </source>
</evidence>
<accession>A0A165EK03</accession>
<keyword evidence="2" id="KW-1185">Reference proteome</keyword>